<evidence type="ECO:0000256" key="1">
    <source>
        <dbReference type="SAM" id="Phobius"/>
    </source>
</evidence>
<gene>
    <name evidence="2" type="ORF">QNH24_19300</name>
</gene>
<sequence length="59" mass="7121">MIKKNIRFALLFFMVTIGCKSIFQNDIKWGESITITILIFLFSLLYDWSNVPYKWKKQQ</sequence>
<dbReference type="EMBL" id="CP126101">
    <property type="protein sequence ID" value="WHY50453.1"/>
    <property type="molecule type" value="Genomic_DNA"/>
</dbReference>
<dbReference type="Proteomes" id="UP001178322">
    <property type="component" value="Chromosome"/>
</dbReference>
<dbReference type="PROSITE" id="PS51257">
    <property type="entry name" value="PROKAR_LIPOPROTEIN"/>
    <property type="match status" value="1"/>
</dbReference>
<organism evidence="2 3">
    <name type="scientific">Lysinibacillus pakistanensis</name>
    <dbReference type="NCBI Taxonomy" id="759811"/>
    <lineage>
        <taxon>Bacteria</taxon>
        <taxon>Bacillati</taxon>
        <taxon>Bacillota</taxon>
        <taxon>Bacilli</taxon>
        <taxon>Bacillales</taxon>
        <taxon>Bacillaceae</taxon>
        <taxon>Lysinibacillus</taxon>
    </lineage>
</organism>
<dbReference type="RefSeq" id="WP_283869122.1">
    <property type="nucleotide sequence ID" value="NZ_CP126101.1"/>
</dbReference>
<evidence type="ECO:0008006" key="4">
    <source>
        <dbReference type="Google" id="ProtNLM"/>
    </source>
</evidence>
<keyword evidence="1" id="KW-1133">Transmembrane helix</keyword>
<feature type="transmembrane region" description="Helical" evidence="1">
    <location>
        <begin position="29"/>
        <end position="48"/>
    </location>
</feature>
<keyword evidence="1" id="KW-0812">Transmembrane</keyword>
<protein>
    <recommendedName>
        <fullName evidence="4">Lipoprotein</fullName>
    </recommendedName>
</protein>
<keyword evidence="1" id="KW-0472">Membrane</keyword>
<name>A0AAX3WRI3_9BACI</name>
<reference evidence="2" key="1">
    <citation type="submission" date="2023-05" db="EMBL/GenBank/DDBJ databases">
        <title>Comparative genomics of Bacillaceae isolates and their secondary metabolite potential.</title>
        <authorList>
            <person name="Song L."/>
            <person name="Nielsen L.J."/>
            <person name="Mohite O."/>
            <person name="Xu X."/>
            <person name="Weber T."/>
            <person name="Kovacs A.T."/>
        </authorList>
    </citation>
    <scope>NUCLEOTIDE SEQUENCE</scope>
    <source>
        <strain evidence="2">LY1</strain>
    </source>
</reference>
<accession>A0AAX3WRI3</accession>
<proteinExistence type="predicted"/>
<evidence type="ECO:0000313" key="2">
    <source>
        <dbReference type="EMBL" id="WHY50453.1"/>
    </source>
</evidence>
<evidence type="ECO:0000313" key="3">
    <source>
        <dbReference type="Proteomes" id="UP001178322"/>
    </source>
</evidence>
<dbReference type="AlphaFoldDB" id="A0AAX3WRI3"/>